<dbReference type="GO" id="GO:0019888">
    <property type="term" value="F:protein phosphatase regulator activity"/>
    <property type="evidence" value="ECO:0007669"/>
    <property type="project" value="TreeGrafter"/>
</dbReference>
<protein>
    <submittedName>
        <fullName evidence="4">Uncharacterized protein</fullName>
    </submittedName>
</protein>
<dbReference type="EMBL" id="GL349437">
    <property type="protein sequence ID" value="KNC53527.1"/>
    <property type="molecule type" value="Genomic_DNA"/>
</dbReference>
<feature type="compositionally biased region" description="Low complexity" evidence="3">
    <location>
        <begin position="95"/>
        <end position="122"/>
    </location>
</feature>
<organism evidence="4 5">
    <name type="scientific">Thecamonas trahens ATCC 50062</name>
    <dbReference type="NCBI Taxonomy" id="461836"/>
    <lineage>
        <taxon>Eukaryota</taxon>
        <taxon>Apusozoa</taxon>
        <taxon>Apusomonadida</taxon>
        <taxon>Apusomonadidae</taxon>
        <taxon>Thecamonas</taxon>
    </lineage>
</organism>
<evidence type="ECO:0000313" key="4">
    <source>
        <dbReference type="EMBL" id="KNC53527.1"/>
    </source>
</evidence>
<feature type="compositionally biased region" description="Gly residues" evidence="3">
    <location>
        <begin position="714"/>
        <end position="738"/>
    </location>
</feature>
<keyword evidence="2" id="KW-0131">Cell cycle</keyword>
<comment type="similarity">
    <text evidence="1">Belongs to the SAPS family.</text>
</comment>
<keyword evidence="5" id="KW-1185">Reference proteome</keyword>
<dbReference type="GeneID" id="25560998"/>
<feature type="region of interest" description="Disordered" evidence="3">
    <location>
        <begin position="835"/>
        <end position="903"/>
    </location>
</feature>
<feature type="region of interest" description="Disordered" evidence="3">
    <location>
        <begin position="75"/>
        <end position="122"/>
    </location>
</feature>
<sequence length="903" mass="91372">MLLSQFGAFFRRTNLAVSSILAKPEFTLEELLDEESLVDEVRQQDGELVNFLKLPSTLRALLTYALVPNPAADASGDAATASAPSAVQVAEESTDAAATTADDGDADPTTADAEPQASPNSPAAAASYAKYARVSGAVLATAGWPVYEAFTEDHLQLLFSALPEIVAGALDERFPAPADDAAAATPDDAPAAADDGPDALADGPDALADDGAADGDAAAAAAASSAAADALASPTSDSMDSMSESDAADEAADENARVRADRFGAVFNLVMQNCASAAFAAMKAQPAVYAHRHGELGWLAEQNLVGKIVAKFDAKAEPETQAVVTATFMSLIDTVESLEIAASSIGASLTAPQTLSALVTYASTPETLASGFDALLRVLALAADAQVKKHMARGGGGDDVGVVGAHGYPFPPGVFASLAAASAPPMDDMAGAMGGMVDSPVPVEKKLGTQWKTLRAASALGEIEELVAMAVPLVPLLVEDIRRATSTSEPLETAYSATLPRRVTLEAMHRISVLVTLVQINSPAIDQALVDLDVVSLLLDLFVASPSNNVLHTAVTNFVLGILRKYPGSFALPASATHAVDVGRSGATVADATATLAAAEAYSDAAVPAVVAALHAALGPDGADLPGKLLAKSAENAEAVASPKGFRLPSMGHVCILGNALNASPFFGPLLADSGPWAAFVSAELSTFNELNTKPMGAELTGPLASDPRYHMGGSDGSGGPGDLGGNAGNAGSGGGSGEMLTSIEDLQNILSQLLGPGADQALAGFGQGSATFDDDDDDIAFGAAVDDDDGEYDDGNPFADGDFQFGQVSIPDEFDPAEAVADSASTGIVIQDGVSLSDEDEVPSSEHDNFVDDDADAAALLEADDDVSDDDDNATPAADADAAPAANASAEDAVADGEASQA</sequence>
<feature type="compositionally biased region" description="Low complexity" evidence="3">
    <location>
        <begin position="75"/>
        <end position="86"/>
    </location>
</feature>
<evidence type="ECO:0000256" key="1">
    <source>
        <dbReference type="ARBA" id="ARBA00006180"/>
    </source>
</evidence>
<dbReference type="STRING" id="461836.A0A0L0DMI4"/>
<evidence type="ECO:0000313" key="5">
    <source>
        <dbReference type="Proteomes" id="UP000054408"/>
    </source>
</evidence>
<dbReference type="AlphaFoldDB" id="A0A0L0DMI4"/>
<dbReference type="GO" id="GO:0019903">
    <property type="term" value="F:protein phosphatase binding"/>
    <property type="evidence" value="ECO:0007669"/>
    <property type="project" value="InterPro"/>
</dbReference>
<dbReference type="InterPro" id="IPR007587">
    <property type="entry name" value="SAPS"/>
</dbReference>
<gene>
    <name evidence="4" type="ORF">AMSG_01240</name>
</gene>
<feature type="region of interest" description="Disordered" evidence="3">
    <location>
        <begin position="699"/>
        <end position="740"/>
    </location>
</feature>
<dbReference type="PANTHER" id="PTHR12634">
    <property type="entry name" value="SIT4 YEAST -ASSOCIATING PROTEIN-RELATED"/>
    <property type="match status" value="1"/>
</dbReference>
<evidence type="ECO:0000256" key="2">
    <source>
        <dbReference type="ARBA" id="ARBA00023306"/>
    </source>
</evidence>
<name>A0A0L0DMI4_THETB</name>
<dbReference type="PANTHER" id="PTHR12634:SF8">
    <property type="entry name" value="FIERY MOUNTAIN, ISOFORM D"/>
    <property type="match status" value="1"/>
</dbReference>
<feature type="region of interest" description="Disordered" evidence="3">
    <location>
        <begin position="179"/>
        <end position="213"/>
    </location>
</feature>
<dbReference type="RefSeq" id="XP_013761848.1">
    <property type="nucleotide sequence ID" value="XM_013906394.1"/>
</dbReference>
<accession>A0A0L0DMI4</accession>
<feature type="compositionally biased region" description="Acidic residues" evidence="3">
    <location>
        <begin position="852"/>
        <end position="874"/>
    </location>
</feature>
<feature type="compositionally biased region" description="Low complexity" evidence="3">
    <location>
        <begin position="875"/>
        <end position="893"/>
    </location>
</feature>
<evidence type="ECO:0000256" key="3">
    <source>
        <dbReference type="SAM" id="MobiDB-lite"/>
    </source>
</evidence>
<proteinExistence type="inferred from homology"/>
<dbReference type="Proteomes" id="UP000054408">
    <property type="component" value="Unassembled WGS sequence"/>
</dbReference>
<feature type="region of interest" description="Disordered" evidence="3">
    <location>
        <begin position="232"/>
        <end position="253"/>
    </location>
</feature>
<feature type="compositionally biased region" description="Low complexity" evidence="3">
    <location>
        <begin position="179"/>
        <end position="206"/>
    </location>
</feature>
<feature type="compositionally biased region" description="Low complexity" evidence="3">
    <location>
        <begin position="232"/>
        <end position="245"/>
    </location>
</feature>
<reference evidence="4 5" key="1">
    <citation type="submission" date="2010-05" db="EMBL/GenBank/DDBJ databases">
        <title>The Genome Sequence of Thecamonas trahens ATCC 50062.</title>
        <authorList>
            <consortium name="The Broad Institute Genome Sequencing Platform"/>
            <person name="Russ C."/>
            <person name="Cuomo C."/>
            <person name="Shea T."/>
            <person name="Young S.K."/>
            <person name="Zeng Q."/>
            <person name="Koehrsen M."/>
            <person name="Haas B."/>
            <person name="Borodovsky M."/>
            <person name="Guigo R."/>
            <person name="Alvarado L."/>
            <person name="Berlin A."/>
            <person name="Bochicchio J."/>
            <person name="Borenstein D."/>
            <person name="Chapman S."/>
            <person name="Chen Z."/>
            <person name="Freedman E."/>
            <person name="Gellesch M."/>
            <person name="Goldberg J."/>
            <person name="Griggs A."/>
            <person name="Gujja S."/>
            <person name="Heilman E."/>
            <person name="Heiman D."/>
            <person name="Hepburn T."/>
            <person name="Howarth C."/>
            <person name="Jen D."/>
            <person name="Larson L."/>
            <person name="Mehta T."/>
            <person name="Park D."/>
            <person name="Pearson M."/>
            <person name="Roberts A."/>
            <person name="Saif S."/>
            <person name="Shenoy N."/>
            <person name="Sisk P."/>
            <person name="Stolte C."/>
            <person name="Sykes S."/>
            <person name="Thomson T."/>
            <person name="Walk T."/>
            <person name="White J."/>
            <person name="Yandava C."/>
            <person name="Burger G."/>
            <person name="Gray M.W."/>
            <person name="Holland P.W.H."/>
            <person name="King N."/>
            <person name="Lang F.B.F."/>
            <person name="Roger A.J."/>
            <person name="Ruiz-Trillo I."/>
            <person name="Lander E."/>
            <person name="Nusbaum C."/>
        </authorList>
    </citation>
    <scope>NUCLEOTIDE SEQUENCE [LARGE SCALE GENOMIC DNA]</scope>
    <source>
        <strain evidence="4 5">ATCC 50062</strain>
    </source>
</reference>